<feature type="domain" description="Crinkler effector protein N-terminal" evidence="4">
    <location>
        <begin position="4"/>
        <end position="113"/>
    </location>
</feature>
<evidence type="ECO:0000313" key="6">
    <source>
        <dbReference type="Proteomes" id="UP000053237"/>
    </source>
</evidence>
<sequence length="567" mass="65269">MVELTLTCLIVGHGAVISIKIDGGRQVHFLKKEIVEERIYDFPADELTLYLAKKNGAFLRSKDAVRYRLSKEDCPQDIKDSYMNAESFMDSPLRLHRFFDQNVQVEEIHVLVQLPGNALKRQKVPQDITRLYAEKLQDVEMSALTTSKKLEAFLSSPLPMKYPTNDNTLVDEWPEFFEHSEDRFIKPDVFHDALNRRFTFSDAESANLQWWDMLIRNPIEETASILNIPLLVGRNQIDQSTTEYAKRPDFLLWLNNVLVMNGVEKGPLELHKAKGEVIAKMTKMPLSVFGKMPFLFAYAAANSWVQFLVIDRSLNFNVISQQLNLTILQNRIRCVVLSINTCRILNHYQSLTPDGILPMYKQISSNTGSVTLYEDHLLKKLNQDPCDFESVRAIYDAVERNQIQCTVRCDYDRYARKFKLQPVGFTKLPVNDLELISALLCVARALVGLHALGYVHRDIRWPNILCLGGDSYILIDFENAGRNGDRMPDELLESRVLDPLVKSKDFGHVYRSCHDMYQFGELLDDASDSSLTQLRRNLMSDNVEERYTAEGALKFLFNLQKRVQDDH</sequence>
<dbReference type="Proteomes" id="UP000053237">
    <property type="component" value="Unassembled WGS sequence"/>
</dbReference>
<evidence type="ECO:0000259" key="4">
    <source>
        <dbReference type="Pfam" id="PF20147"/>
    </source>
</evidence>
<organism evidence="5 6">
    <name type="scientific">Albugo candida</name>
    <dbReference type="NCBI Taxonomy" id="65357"/>
    <lineage>
        <taxon>Eukaryota</taxon>
        <taxon>Sar</taxon>
        <taxon>Stramenopiles</taxon>
        <taxon>Oomycota</taxon>
        <taxon>Peronosporomycetes</taxon>
        <taxon>Albuginales</taxon>
        <taxon>Albuginaceae</taxon>
        <taxon>Albugo</taxon>
    </lineage>
</organism>
<dbReference type="EMBL" id="CAIX01000109">
    <property type="protein sequence ID" value="CCI45850.1"/>
    <property type="molecule type" value="Genomic_DNA"/>
</dbReference>
<gene>
    <name evidence="5" type="ORF">BN9_067600</name>
</gene>
<accession>A0A024GGM7</accession>
<dbReference type="GO" id="GO:0005576">
    <property type="term" value="C:extracellular region"/>
    <property type="evidence" value="ECO:0007669"/>
    <property type="project" value="UniProtKB-SubCell"/>
</dbReference>
<protein>
    <recommendedName>
        <fullName evidence="4">Crinkler effector protein N-terminal domain-containing protein</fullName>
    </recommendedName>
</protein>
<evidence type="ECO:0000313" key="5">
    <source>
        <dbReference type="EMBL" id="CCI45850.1"/>
    </source>
</evidence>
<dbReference type="InterPro" id="IPR045379">
    <property type="entry name" value="Crinkler_N"/>
</dbReference>
<comment type="caution">
    <text evidence="5">The sequence shown here is derived from an EMBL/GenBank/DDBJ whole genome shotgun (WGS) entry which is preliminary data.</text>
</comment>
<proteinExistence type="predicted"/>
<dbReference type="SUPFAM" id="SSF56112">
    <property type="entry name" value="Protein kinase-like (PK-like)"/>
    <property type="match status" value="1"/>
</dbReference>
<dbReference type="Gene3D" id="1.10.510.10">
    <property type="entry name" value="Transferase(Phosphotransferase) domain 1"/>
    <property type="match status" value="1"/>
</dbReference>
<dbReference type="InterPro" id="IPR011009">
    <property type="entry name" value="Kinase-like_dom_sf"/>
</dbReference>
<comment type="subcellular location">
    <subcellularLocation>
        <location evidence="1">Host cell</location>
    </subcellularLocation>
    <subcellularLocation>
        <location evidence="2">Secreted</location>
    </subcellularLocation>
</comment>
<keyword evidence="3" id="KW-0964">Secreted</keyword>
<dbReference type="AlphaFoldDB" id="A0A024GGM7"/>
<dbReference type="GO" id="GO:0043657">
    <property type="term" value="C:host cell"/>
    <property type="evidence" value="ECO:0007669"/>
    <property type="project" value="UniProtKB-SubCell"/>
</dbReference>
<name>A0A024GGM7_9STRA</name>
<evidence type="ECO:0000256" key="2">
    <source>
        <dbReference type="ARBA" id="ARBA00004613"/>
    </source>
</evidence>
<keyword evidence="6" id="KW-1185">Reference proteome</keyword>
<reference evidence="5 6" key="1">
    <citation type="submission" date="2012-05" db="EMBL/GenBank/DDBJ databases">
        <title>Recombination and specialization in a pathogen metapopulation.</title>
        <authorList>
            <person name="Gardiner A."/>
            <person name="Kemen E."/>
            <person name="Schultz-Larsen T."/>
            <person name="MacLean D."/>
            <person name="Van Oosterhout C."/>
            <person name="Jones J.D.G."/>
        </authorList>
    </citation>
    <scope>NUCLEOTIDE SEQUENCE [LARGE SCALE GENOMIC DNA]</scope>
    <source>
        <strain evidence="5 6">Ac Nc2</strain>
    </source>
</reference>
<dbReference type="Pfam" id="PF20147">
    <property type="entry name" value="Crinkler"/>
    <property type="match status" value="1"/>
</dbReference>
<dbReference type="OrthoDB" id="165806at2759"/>
<dbReference type="InParanoid" id="A0A024GGM7"/>
<evidence type="ECO:0000256" key="3">
    <source>
        <dbReference type="ARBA" id="ARBA00022525"/>
    </source>
</evidence>
<evidence type="ECO:0000256" key="1">
    <source>
        <dbReference type="ARBA" id="ARBA00004340"/>
    </source>
</evidence>